<dbReference type="PANTHER" id="PTHR42973:SF39">
    <property type="entry name" value="FAD-BINDING PCMH-TYPE DOMAIN-CONTAINING PROTEIN"/>
    <property type="match status" value="1"/>
</dbReference>
<dbReference type="InterPro" id="IPR006094">
    <property type="entry name" value="Oxid_FAD_bind_N"/>
</dbReference>
<dbReference type="InterPro" id="IPR050416">
    <property type="entry name" value="FAD-linked_Oxidoreductase"/>
</dbReference>
<dbReference type="KEGG" id="mprn:Q3V37_29120"/>
<keyword evidence="3" id="KW-0285">Flavoprotein</keyword>
<accession>A0AAJ6HSD9</accession>
<feature type="domain" description="FAD-binding PCMH-type" evidence="6">
    <location>
        <begin position="49"/>
        <end position="216"/>
    </location>
</feature>
<dbReference type="InterPro" id="IPR016167">
    <property type="entry name" value="FAD-bd_PCMH_sub1"/>
</dbReference>
<comment type="cofactor">
    <cofactor evidence="1">
        <name>FAD</name>
        <dbReference type="ChEBI" id="CHEBI:57692"/>
    </cofactor>
</comment>
<dbReference type="InterPro" id="IPR036318">
    <property type="entry name" value="FAD-bd_PCMH-like_sf"/>
</dbReference>
<evidence type="ECO:0000256" key="3">
    <source>
        <dbReference type="ARBA" id="ARBA00022630"/>
    </source>
</evidence>
<dbReference type="AlphaFoldDB" id="A0AAJ6HSD9"/>
<dbReference type="Pfam" id="PF08031">
    <property type="entry name" value="BBE"/>
    <property type="match status" value="1"/>
</dbReference>
<dbReference type="PANTHER" id="PTHR42973">
    <property type="entry name" value="BINDING OXIDOREDUCTASE, PUTATIVE (AFU_ORTHOLOGUE AFUA_1G17690)-RELATED"/>
    <property type="match status" value="1"/>
</dbReference>
<evidence type="ECO:0000313" key="8">
    <source>
        <dbReference type="Proteomes" id="UP001235874"/>
    </source>
</evidence>
<dbReference type="InterPro" id="IPR016169">
    <property type="entry name" value="FAD-bd_PCMH_sub2"/>
</dbReference>
<protein>
    <submittedName>
        <fullName evidence="7">FAD-binding oxidoreductase</fullName>
    </submittedName>
</protein>
<dbReference type="EMBL" id="CP130472">
    <property type="protein sequence ID" value="WLS45377.1"/>
    <property type="molecule type" value="Genomic_DNA"/>
</dbReference>
<dbReference type="Gene3D" id="3.30.43.10">
    <property type="entry name" value="Uridine Diphospho-n-acetylenolpyruvylglucosamine Reductase, domain 2"/>
    <property type="match status" value="1"/>
</dbReference>
<dbReference type="Proteomes" id="UP001235874">
    <property type="component" value="Chromosome"/>
</dbReference>
<organism evidence="7 8">
    <name type="scientific">Micromonospora profundi</name>
    <dbReference type="NCBI Taxonomy" id="1420889"/>
    <lineage>
        <taxon>Bacteria</taxon>
        <taxon>Bacillati</taxon>
        <taxon>Actinomycetota</taxon>
        <taxon>Actinomycetes</taxon>
        <taxon>Micromonosporales</taxon>
        <taxon>Micromonosporaceae</taxon>
        <taxon>Micromonospora</taxon>
    </lineage>
</organism>
<evidence type="ECO:0000313" key="7">
    <source>
        <dbReference type="EMBL" id="WLS45377.1"/>
    </source>
</evidence>
<sequence length="472" mass="49483">MTSINNPAQGDTPIVEGAVARLTAQTVGPVLLPGDEGYDVECESYNLAIPQQPKLVVGAANAADVQAALRFAATQNLPVAVLATGHNALSSAGALLITTRRMDAVTIDAEARTARVEAGVRWHQVVEAAAKHGLAPVNGAAPTVGAVGYTLGGGLSPIGRTFGFASDHVHLIEVVTADGELRTVNATDEPELFWALRGGKGNFGVVTALEFALFPVSRIYGGGLFFSGEQASEVLKTWGRWTAGLPDEMNSSVALLQLPPIPEVPEPLRGRLVVHVRIAYVGPAEEGERLVAPLRAIGPTLIDSVADMPYSEVASIHADPTSPIPIVDRSALLREFTPELVDTIIAKAGPGSDSPLTILDIRRLGGALDRRPEPTNAVDLGDAAFSFYAVAIGAPDQAAAFKEFLTGVVDAIAPWSTGGRFVNFLGDSDATAEGIAATYPPQSLKRLVEAKRSYDPTNMFRVNHNIAPSSNG</sequence>
<dbReference type="InterPro" id="IPR012951">
    <property type="entry name" value="BBE"/>
</dbReference>
<evidence type="ECO:0000256" key="5">
    <source>
        <dbReference type="ARBA" id="ARBA00023002"/>
    </source>
</evidence>
<dbReference type="RefSeq" id="WP_306272313.1">
    <property type="nucleotide sequence ID" value="NZ_CP130472.1"/>
</dbReference>
<gene>
    <name evidence="7" type="ORF">Q3V37_29120</name>
</gene>
<dbReference type="GO" id="GO:0016491">
    <property type="term" value="F:oxidoreductase activity"/>
    <property type="evidence" value="ECO:0007669"/>
    <property type="project" value="UniProtKB-KW"/>
</dbReference>
<keyword evidence="8" id="KW-1185">Reference proteome</keyword>
<dbReference type="InterPro" id="IPR006093">
    <property type="entry name" value="Oxy_OxRdtase_FAD_BS"/>
</dbReference>
<dbReference type="PROSITE" id="PS00862">
    <property type="entry name" value="OX2_COVAL_FAD"/>
    <property type="match status" value="1"/>
</dbReference>
<dbReference type="Gene3D" id="3.30.465.10">
    <property type="match status" value="1"/>
</dbReference>
<evidence type="ECO:0000256" key="2">
    <source>
        <dbReference type="ARBA" id="ARBA00005466"/>
    </source>
</evidence>
<evidence type="ECO:0000256" key="4">
    <source>
        <dbReference type="ARBA" id="ARBA00022827"/>
    </source>
</evidence>
<name>A0AAJ6HSD9_9ACTN</name>
<dbReference type="SUPFAM" id="SSF56176">
    <property type="entry name" value="FAD-binding/transporter-associated domain-like"/>
    <property type="match status" value="1"/>
</dbReference>
<dbReference type="InterPro" id="IPR016166">
    <property type="entry name" value="FAD-bd_PCMH"/>
</dbReference>
<dbReference type="Gene3D" id="3.40.462.20">
    <property type="match status" value="1"/>
</dbReference>
<comment type="similarity">
    <text evidence="2">Belongs to the oxygen-dependent FAD-linked oxidoreductase family.</text>
</comment>
<dbReference type="Pfam" id="PF01565">
    <property type="entry name" value="FAD_binding_4"/>
    <property type="match status" value="1"/>
</dbReference>
<proteinExistence type="inferred from homology"/>
<evidence type="ECO:0000259" key="6">
    <source>
        <dbReference type="PROSITE" id="PS51387"/>
    </source>
</evidence>
<keyword evidence="4" id="KW-0274">FAD</keyword>
<reference evidence="7 8" key="1">
    <citation type="submission" date="2023-07" db="EMBL/GenBank/DDBJ databases">
        <title>Micromonospora profundi TRM 95458 converts glycerol to a new osmotic compound.</title>
        <authorList>
            <person name="Lu D."/>
        </authorList>
    </citation>
    <scope>NUCLEOTIDE SEQUENCE [LARGE SCALE GENOMIC DNA]</scope>
    <source>
        <strain evidence="7 8">TRM95458</strain>
    </source>
</reference>
<dbReference type="PROSITE" id="PS51387">
    <property type="entry name" value="FAD_PCMH"/>
    <property type="match status" value="1"/>
</dbReference>
<dbReference type="GO" id="GO:0071949">
    <property type="term" value="F:FAD binding"/>
    <property type="evidence" value="ECO:0007669"/>
    <property type="project" value="InterPro"/>
</dbReference>
<evidence type="ECO:0000256" key="1">
    <source>
        <dbReference type="ARBA" id="ARBA00001974"/>
    </source>
</evidence>
<keyword evidence="5" id="KW-0560">Oxidoreductase</keyword>